<organism evidence="1 2">
    <name type="scientific">Saccharibacillus sacchari</name>
    <dbReference type="NCBI Taxonomy" id="456493"/>
    <lineage>
        <taxon>Bacteria</taxon>
        <taxon>Bacillati</taxon>
        <taxon>Bacillota</taxon>
        <taxon>Bacilli</taxon>
        <taxon>Bacillales</taxon>
        <taxon>Paenibacillaceae</taxon>
        <taxon>Saccharibacillus</taxon>
    </lineage>
</organism>
<dbReference type="EMBL" id="JBBKAR010000033">
    <property type="protein sequence ID" value="MEJ8304460.1"/>
    <property type="molecule type" value="Genomic_DNA"/>
</dbReference>
<sequence>MNRNRNENRLVNERGIEQESRPKRALGSGILIGTVLGMILSIAIRNLAVGMPIGIILGVVFGTAAQKRKDREHSL</sequence>
<accession>A0ACC6PBX8</accession>
<proteinExistence type="predicted"/>
<reference evidence="1" key="1">
    <citation type="submission" date="2024-03" db="EMBL/GenBank/DDBJ databases">
        <title>Whole genome sequecning of epiphytes from Marcgravia umbellata leaves.</title>
        <authorList>
            <person name="Kumar G."/>
            <person name="Savka M.A."/>
        </authorList>
    </citation>
    <scope>NUCLEOTIDE SEQUENCE</scope>
    <source>
        <strain evidence="1">RIT_BL5</strain>
    </source>
</reference>
<comment type="caution">
    <text evidence="1">The sequence shown here is derived from an EMBL/GenBank/DDBJ whole genome shotgun (WGS) entry which is preliminary data.</text>
</comment>
<evidence type="ECO:0000313" key="1">
    <source>
        <dbReference type="EMBL" id="MEJ8304460.1"/>
    </source>
</evidence>
<dbReference type="Proteomes" id="UP001380953">
    <property type="component" value="Unassembled WGS sequence"/>
</dbReference>
<evidence type="ECO:0000313" key="2">
    <source>
        <dbReference type="Proteomes" id="UP001380953"/>
    </source>
</evidence>
<protein>
    <submittedName>
        <fullName evidence="1">Uncharacterized protein</fullName>
    </submittedName>
</protein>
<keyword evidence="2" id="KW-1185">Reference proteome</keyword>
<name>A0ACC6PBX8_9BACL</name>
<gene>
    <name evidence="1" type="ORF">WKI47_11200</name>
</gene>